<evidence type="ECO:0000313" key="3">
    <source>
        <dbReference type="EMBL" id="KAJ3575734.1"/>
    </source>
</evidence>
<dbReference type="PANTHER" id="PTHR10039:SF17">
    <property type="entry name" value="FUNGAL STAND N-TERMINAL GOODBYE DOMAIN-CONTAINING PROTEIN-RELATED"/>
    <property type="match status" value="1"/>
</dbReference>
<organism evidence="3 4">
    <name type="scientific">Leucocoprinus birnbaumii</name>
    <dbReference type="NCBI Taxonomy" id="56174"/>
    <lineage>
        <taxon>Eukaryota</taxon>
        <taxon>Fungi</taxon>
        <taxon>Dikarya</taxon>
        <taxon>Basidiomycota</taxon>
        <taxon>Agaricomycotina</taxon>
        <taxon>Agaricomycetes</taxon>
        <taxon>Agaricomycetidae</taxon>
        <taxon>Agaricales</taxon>
        <taxon>Agaricineae</taxon>
        <taxon>Agaricaceae</taxon>
        <taxon>Leucocoprinus</taxon>
    </lineage>
</organism>
<evidence type="ECO:0000256" key="1">
    <source>
        <dbReference type="ARBA" id="ARBA00022737"/>
    </source>
</evidence>
<proteinExistence type="predicted"/>
<dbReference type="InterPro" id="IPR056884">
    <property type="entry name" value="NPHP3-like_N"/>
</dbReference>
<keyword evidence="1" id="KW-0677">Repeat</keyword>
<dbReference type="SUPFAM" id="SSF52540">
    <property type="entry name" value="P-loop containing nucleoside triphosphate hydrolases"/>
    <property type="match status" value="1"/>
</dbReference>
<name>A0AAD5W1D8_9AGAR</name>
<protein>
    <recommendedName>
        <fullName evidence="2">Nephrocystin 3-like N-terminal domain-containing protein</fullName>
    </recommendedName>
</protein>
<sequence length="791" mass="90360">MLIPITTTHHAISLPETFQGQGKNQENYRAQSLNHFLTKQLSLGFFSSSREAFQPKPTFPDSSHVTERVTDHDIRDILEIEASELESPLSLSENDNLQFVRRVQIARGMEEPQNQAQEQGPLQGAHHFTIREATLLSSDQRKINNYYLSTSRHETALSILESRRVSEAHLESVDREPLPKCHPQTRQELRQRLINWLLNTHGGRQRLMLWLRGPAGAGKSAVAQTFGEFCQKEKVLGAAHFFSRSDEPRSSHKGLIPSIASQLAKQHGGYRRQVAQILTDDSSILNKTLRIQFQKLIVEPFNQLLAEEPDIDSQRPIVIIIDGLDECSSEEAQVELINLIGNYAEKSLHWPLLWLICSRPEDHIKRAFAERLDQPIAQEDQEEITCDGENDKKDVYIILQEELANLRRRSSDWYSGPNPRHIPIAWPPEDKLRRLGYLVGGLPVLASIVIRFIDTPYTDADVQLETCTRFLEHQPTSVNPLQKLDALYLYIMNQVSDDILPITKLIISFCIVLASKPWHEKIYYASDFGTFLGIDKNTFYRALQKVNSVIDVPLWDQAHRNQIKIFHKSFSDFLLDEKRSGRFALDLAETELAIAKLAIRHYNLLNQGNCKLPDGSCPFKSKEAASKITPTTLVPDILDAKQVCKFVRMNFWDMLCISDTKKTSLAEALRTFNFCHLPYVPINKREEKGIPQFMQWITVNNSDPHKSTLIRSRPLTELDKYHFDQCSEQPPLQDQFPADIGERRYTYTFISSHRPSDRAITKTTNMAFWIGEGHRAVLGTLSGRGLAAQQG</sequence>
<dbReference type="InterPro" id="IPR027417">
    <property type="entry name" value="P-loop_NTPase"/>
</dbReference>
<dbReference type="Pfam" id="PF24883">
    <property type="entry name" value="NPHP3_N"/>
    <property type="match status" value="1"/>
</dbReference>
<dbReference type="AlphaFoldDB" id="A0AAD5W1D8"/>
<evidence type="ECO:0000313" key="4">
    <source>
        <dbReference type="Proteomes" id="UP001213000"/>
    </source>
</evidence>
<dbReference type="PANTHER" id="PTHR10039">
    <property type="entry name" value="AMELOGENIN"/>
    <property type="match status" value="1"/>
</dbReference>
<comment type="caution">
    <text evidence="3">The sequence shown here is derived from an EMBL/GenBank/DDBJ whole genome shotgun (WGS) entry which is preliminary data.</text>
</comment>
<dbReference type="EMBL" id="JANIEX010000028">
    <property type="protein sequence ID" value="KAJ3575734.1"/>
    <property type="molecule type" value="Genomic_DNA"/>
</dbReference>
<accession>A0AAD5W1D8</accession>
<dbReference type="Proteomes" id="UP001213000">
    <property type="component" value="Unassembled WGS sequence"/>
</dbReference>
<evidence type="ECO:0000259" key="2">
    <source>
        <dbReference type="Pfam" id="PF24883"/>
    </source>
</evidence>
<gene>
    <name evidence="3" type="ORF">NP233_g890</name>
</gene>
<reference evidence="3" key="1">
    <citation type="submission" date="2022-07" db="EMBL/GenBank/DDBJ databases">
        <title>Genome Sequence of Leucocoprinus birnbaumii.</title>
        <authorList>
            <person name="Buettner E."/>
        </authorList>
    </citation>
    <scope>NUCLEOTIDE SEQUENCE</scope>
    <source>
        <strain evidence="3">VT141</strain>
    </source>
</reference>
<dbReference type="Gene3D" id="3.40.50.300">
    <property type="entry name" value="P-loop containing nucleotide triphosphate hydrolases"/>
    <property type="match status" value="1"/>
</dbReference>
<keyword evidence="4" id="KW-1185">Reference proteome</keyword>
<feature type="domain" description="Nephrocystin 3-like N-terminal" evidence="2">
    <location>
        <begin position="195"/>
        <end position="359"/>
    </location>
</feature>